<sequence length="204" mass="23511">MFDTVDWFEISHLNVDAMYSELLYIFKSSIKKNVPIATIKNIKKYNCTVMQCVTVQCIKLVVSGIDAALNTCLSIFRDLSINAASKVKPAFKFRSLAFSADNPLNFECHMFNAAFIRTALRHLDKLIKLGFRIIKNKKSLFKEENKRWRISRILILDDCGLETIPRDLKLFICFCSYKAMMISFNIISSNTPNITIQNTFIKEI</sequence>
<dbReference type="AlphaFoldDB" id="A0A3M7R457"/>
<evidence type="ECO:0000313" key="2">
    <source>
        <dbReference type="Proteomes" id="UP000276133"/>
    </source>
</evidence>
<reference evidence="1 2" key="1">
    <citation type="journal article" date="2018" name="Sci. Rep.">
        <title>Genomic signatures of local adaptation to the degree of environmental predictability in rotifers.</title>
        <authorList>
            <person name="Franch-Gras L."/>
            <person name="Hahn C."/>
            <person name="Garcia-Roger E.M."/>
            <person name="Carmona M.J."/>
            <person name="Serra M."/>
            <person name="Gomez A."/>
        </authorList>
    </citation>
    <scope>NUCLEOTIDE SEQUENCE [LARGE SCALE GENOMIC DNA]</scope>
    <source>
        <strain evidence="1">HYR1</strain>
    </source>
</reference>
<protein>
    <submittedName>
        <fullName evidence="1">Uncharacterized protein</fullName>
    </submittedName>
</protein>
<name>A0A3M7R457_BRAPC</name>
<organism evidence="1 2">
    <name type="scientific">Brachionus plicatilis</name>
    <name type="common">Marine rotifer</name>
    <name type="synonym">Brachionus muelleri</name>
    <dbReference type="NCBI Taxonomy" id="10195"/>
    <lineage>
        <taxon>Eukaryota</taxon>
        <taxon>Metazoa</taxon>
        <taxon>Spiralia</taxon>
        <taxon>Gnathifera</taxon>
        <taxon>Rotifera</taxon>
        <taxon>Eurotatoria</taxon>
        <taxon>Monogononta</taxon>
        <taxon>Pseudotrocha</taxon>
        <taxon>Ploima</taxon>
        <taxon>Brachionidae</taxon>
        <taxon>Brachionus</taxon>
    </lineage>
</organism>
<proteinExistence type="predicted"/>
<keyword evidence="2" id="KW-1185">Reference proteome</keyword>
<accession>A0A3M7R457</accession>
<evidence type="ECO:0000313" key="1">
    <source>
        <dbReference type="EMBL" id="RNA18239.1"/>
    </source>
</evidence>
<gene>
    <name evidence="1" type="ORF">BpHYR1_047148</name>
</gene>
<dbReference type="Proteomes" id="UP000276133">
    <property type="component" value="Unassembled WGS sequence"/>
</dbReference>
<dbReference type="EMBL" id="REGN01004281">
    <property type="protein sequence ID" value="RNA18239.1"/>
    <property type="molecule type" value="Genomic_DNA"/>
</dbReference>
<comment type="caution">
    <text evidence="1">The sequence shown here is derived from an EMBL/GenBank/DDBJ whole genome shotgun (WGS) entry which is preliminary data.</text>
</comment>